<proteinExistence type="predicted"/>
<keyword evidence="3" id="KW-1185">Reference proteome</keyword>
<dbReference type="SUPFAM" id="SSF46894">
    <property type="entry name" value="C-terminal effector domain of the bipartite response regulators"/>
    <property type="match status" value="1"/>
</dbReference>
<evidence type="ECO:0000313" key="3">
    <source>
        <dbReference type="Proteomes" id="UP001529369"/>
    </source>
</evidence>
<gene>
    <name evidence="2" type="ORF">QWZ14_21640</name>
</gene>
<evidence type="ECO:0000259" key="1">
    <source>
        <dbReference type="SMART" id="SM01043"/>
    </source>
</evidence>
<dbReference type="Pfam" id="PF03704">
    <property type="entry name" value="BTAD"/>
    <property type="match status" value="1"/>
</dbReference>
<feature type="domain" description="Bacterial transcriptional activator" evidence="1">
    <location>
        <begin position="117"/>
        <end position="254"/>
    </location>
</feature>
<dbReference type="InterPro" id="IPR016032">
    <property type="entry name" value="Sig_transdc_resp-reg_C-effctor"/>
</dbReference>
<dbReference type="InterPro" id="IPR036388">
    <property type="entry name" value="WH-like_DNA-bd_sf"/>
</dbReference>
<dbReference type="EMBL" id="JAUFPN010000184">
    <property type="protein sequence ID" value="MDN3566990.1"/>
    <property type="molecule type" value="Genomic_DNA"/>
</dbReference>
<dbReference type="Proteomes" id="UP001529369">
    <property type="component" value="Unassembled WGS sequence"/>
</dbReference>
<dbReference type="InterPro" id="IPR005158">
    <property type="entry name" value="BTAD"/>
</dbReference>
<dbReference type="InterPro" id="IPR051677">
    <property type="entry name" value="AfsR-DnrI-RedD_regulator"/>
</dbReference>
<organism evidence="2 3">
    <name type="scientific">Paeniroseomonas aquatica</name>
    <dbReference type="NCBI Taxonomy" id="373043"/>
    <lineage>
        <taxon>Bacteria</taxon>
        <taxon>Pseudomonadati</taxon>
        <taxon>Pseudomonadota</taxon>
        <taxon>Alphaproteobacteria</taxon>
        <taxon>Acetobacterales</taxon>
        <taxon>Acetobacteraceae</taxon>
        <taxon>Paeniroseomonas</taxon>
    </lineage>
</organism>
<comment type="caution">
    <text evidence="2">The sequence shown here is derived from an EMBL/GenBank/DDBJ whole genome shotgun (WGS) entry which is preliminary data.</text>
</comment>
<dbReference type="PANTHER" id="PTHR35807">
    <property type="entry name" value="TRANSCRIPTIONAL REGULATOR REDD-RELATED"/>
    <property type="match status" value="1"/>
</dbReference>
<dbReference type="SUPFAM" id="SSF48452">
    <property type="entry name" value="TPR-like"/>
    <property type="match status" value="2"/>
</dbReference>
<name>A0ABT8ABD7_9PROT</name>
<protein>
    <submittedName>
        <fullName evidence="2">BTAD domain-containing putative transcriptional regulator</fullName>
    </submittedName>
</protein>
<dbReference type="Gene3D" id="1.25.40.10">
    <property type="entry name" value="Tetratricopeptide repeat domain"/>
    <property type="match status" value="1"/>
</dbReference>
<dbReference type="SMART" id="SM01043">
    <property type="entry name" value="BTAD"/>
    <property type="match status" value="1"/>
</dbReference>
<evidence type="ECO:0000313" key="2">
    <source>
        <dbReference type="EMBL" id="MDN3566990.1"/>
    </source>
</evidence>
<accession>A0ABT8ABD7</accession>
<dbReference type="RefSeq" id="WP_290318987.1">
    <property type="nucleotide sequence ID" value="NZ_JAUFPN010000184.1"/>
</dbReference>
<sequence length="699" mass="77143">MEELSQPISAVAPGFSPPATLLVSVFGPVRAVMAVKELRLRSRKARALLGYLLLTDGGEESRERLVGLLWSEAGEAKARASLRQVVHELREALEAVGCHALRAGRLSVSLHGTAIAADSREVLQVAERGAVHPSLLATPRLSEALLQGLEDLDPAFRGWLLVTRQSYHDRLIRALETAMRRPGQPPGLRQRLAEAILKLDPTHEEACRDVMRGSAEAGDTIGALRAYDQLWQLLEDDYDTEPSAPTQALVADIKLGRIAPLANGLAEASAAAGPAASAFAEALAPAPLPRAAGTPARIALLVEPFAMNGVAPEQMHLAQGFRHDLIACLVRFREWFVVDGPLMPPATETANRVSARYRISATTYQVGDRISMVLTLAEQDSGIFIWSERMELRLDGWFEAHRDIVRRIAIALNLQISSARLQRLSVESDVSLESYDRWLRATAMIRSFSPQNWARAGQLFRECIEHNPGFSSAYSGLAQMENSVHIIHPGERRSRDREKRAVEFARRAVNLDPTDSRAQLTLGWSLAMSGQHSQAEVPMRLACELNPNDSWTLISAALFHSFSGNHDRAAELAQQSLEMTLMPSLTHWGYQVTIAYLRGDDQATLEACDRAQDVIRTLPAWRAAALARLGRTEEAGQAAERFLRGLRAGWFAETAPTDGEMVRWLLHLYPMRRPEEWARLHDGIAAAGLPTEGARHNDW</sequence>
<reference evidence="3" key="1">
    <citation type="journal article" date="2019" name="Int. J. Syst. Evol. Microbiol.">
        <title>The Global Catalogue of Microorganisms (GCM) 10K type strain sequencing project: providing services to taxonomists for standard genome sequencing and annotation.</title>
        <authorList>
            <consortium name="The Broad Institute Genomics Platform"/>
            <consortium name="The Broad Institute Genome Sequencing Center for Infectious Disease"/>
            <person name="Wu L."/>
            <person name="Ma J."/>
        </authorList>
    </citation>
    <scope>NUCLEOTIDE SEQUENCE [LARGE SCALE GENOMIC DNA]</scope>
    <source>
        <strain evidence="3">CECT 7131</strain>
    </source>
</reference>
<dbReference type="Gene3D" id="1.10.10.10">
    <property type="entry name" value="Winged helix-like DNA-binding domain superfamily/Winged helix DNA-binding domain"/>
    <property type="match status" value="1"/>
</dbReference>
<dbReference type="InterPro" id="IPR011990">
    <property type="entry name" value="TPR-like_helical_dom_sf"/>
</dbReference>